<dbReference type="Pfam" id="PF01047">
    <property type="entry name" value="MarR"/>
    <property type="match status" value="1"/>
</dbReference>
<sequence length="173" mass="18506">MTDRPAPGSEPPGGPAELAGRLRTVLQQLVPLLRSQSPHPDLTPSRLAALAALAAHGPLRIGELAARMNITLSTTSRMVDQLDGSGWIARRPDPADQRASLISLNDAGRALLNAVRRETAGVLAEEIGRLDAARQRRLHGALPALEELTEALRRRPPQGRGAGADRRAGHDRM</sequence>
<feature type="region of interest" description="Disordered" evidence="1">
    <location>
        <begin position="149"/>
        <end position="173"/>
    </location>
</feature>
<evidence type="ECO:0000259" key="2">
    <source>
        <dbReference type="PROSITE" id="PS50995"/>
    </source>
</evidence>
<name>A0ABP6DW31_9ACTN</name>
<gene>
    <name evidence="3" type="ORF">GCM10009864_18340</name>
</gene>
<dbReference type="SUPFAM" id="SSF46785">
    <property type="entry name" value="Winged helix' DNA-binding domain"/>
    <property type="match status" value="1"/>
</dbReference>
<protein>
    <recommendedName>
        <fullName evidence="2">HTH marR-type domain-containing protein</fullName>
    </recommendedName>
</protein>
<dbReference type="InterPro" id="IPR036388">
    <property type="entry name" value="WH-like_DNA-bd_sf"/>
</dbReference>
<dbReference type="PANTHER" id="PTHR39515:SF2">
    <property type="entry name" value="HTH-TYPE TRANSCRIPTIONAL REGULATOR RV0880"/>
    <property type="match status" value="1"/>
</dbReference>
<dbReference type="PROSITE" id="PS50995">
    <property type="entry name" value="HTH_MARR_2"/>
    <property type="match status" value="1"/>
</dbReference>
<evidence type="ECO:0000313" key="3">
    <source>
        <dbReference type="EMBL" id="GAA2653751.1"/>
    </source>
</evidence>
<dbReference type="InterPro" id="IPR000835">
    <property type="entry name" value="HTH_MarR-typ"/>
</dbReference>
<proteinExistence type="predicted"/>
<organism evidence="3 4">
    <name type="scientific">Streptomyces lunalinharesii</name>
    <dbReference type="NCBI Taxonomy" id="333384"/>
    <lineage>
        <taxon>Bacteria</taxon>
        <taxon>Bacillati</taxon>
        <taxon>Actinomycetota</taxon>
        <taxon>Actinomycetes</taxon>
        <taxon>Kitasatosporales</taxon>
        <taxon>Streptomycetaceae</taxon>
        <taxon>Streptomyces</taxon>
    </lineage>
</organism>
<dbReference type="SMART" id="SM00347">
    <property type="entry name" value="HTH_MARR"/>
    <property type="match status" value="1"/>
</dbReference>
<reference evidence="4" key="1">
    <citation type="journal article" date="2019" name="Int. J. Syst. Evol. Microbiol.">
        <title>The Global Catalogue of Microorganisms (GCM) 10K type strain sequencing project: providing services to taxonomists for standard genome sequencing and annotation.</title>
        <authorList>
            <consortium name="The Broad Institute Genomics Platform"/>
            <consortium name="The Broad Institute Genome Sequencing Center for Infectious Disease"/>
            <person name="Wu L."/>
            <person name="Ma J."/>
        </authorList>
    </citation>
    <scope>NUCLEOTIDE SEQUENCE [LARGE SCALE GENOMIC DNA]</scope>
    <source>
        <strain evidence="4">JCM 16374</strain>
    </source>
</reference>
<evidence type="ECO:0000256" key="1">
    <source>
        <dbReference type="SAM" id="MobiDB-lite"/>
    </source>
</evidence>
<dbReference type="Proteomes" id="UP001500994">
    <property type="component" value="Unassembled WGS sequence"/>
</dbReference>
<comment type="caution">
    <text evidence="3">The sequence shown here is derived from an EMBL/GenBank/DDBJ whole genome shotgun (WGS) entry which is preliminary data.</text>
</comment>
<dbReference type="RefSeq" id="WP_344574526.1">
    <property type="nucleotide sequence ID" value="NZ_BAAARK010000004.1"/>
</dbReference>
<keyword evidence="4" id="KW-1185">Reference proteome</keyword>
<feature type="domain" description="HTH marR-type" evidence="2">
    <location>
        <begin position="15"/>
        <end position="147"/>
    </location>
</feature>
<dbReference type="InterPro" id="IPR036390">
    <property type="entry name" value="WH_DNA-bd_sf"/>
</dbReference>
<dbReference type="PRINTS" id="PR00598">
    <property type="entry name" value="HTHMARR"/>
</dbReference>
<accession>A0ABP6DW31</accession>
<dbReference type="InterPro" id="IPR052526">
    <property type="entry name" value="HTH-type_Bedaq_tolerance"/>
</dbReference>
<dbReference type="Gene3D" id="1.10.10.10">
    <property type="entry name" value="Winged helix-like DNA-binding domain superfamily/Winged helix DNA-binding domain"/>
    <property type="match status" value="1"/>
</dbReference>
<feature type="compositionally biased region" description="Basic and acidic residues" evidence="1">
    <location>
        <begin position="163"/>
        <end position="173"/>
    </location>
</feature>
<dbReference type="PANTHER" id="PTHR39515">
    <property type="entry name" value="CONSERVED PROTEIN"/>
    <property type="match status" value="1"/>
</dbReference>
<evidence type="ECO:0000313" key="4">
    <source>
        <dbReference type="Proteomes" id="UP001500994"/>
    </source>
</evidence>
<dbReference type="EMBL" id="BAAARK010000004">
    <property type="protein sequence ID" value="GAA2653751.1"/>
    <property type="molecule type" value="Genomic_DNA"/>
</dbReference>